<feature type="compositionally biased region" description="Basic and acidic residues" evidence="1">
    <location>
        <begin position="40"/>
        <end position="52"/>
    </location>
</feature>
<organism evidence="2 3">
    <name type="scientific">Colletotrichum godetiae</name>
    <dbReference type="NCBI Taxonomy" id="1209918"/>
    <lineage>
        <taxon>Eukaryota</taxon>
        <taxon>Fungi</taxon>
        <taxon>Dikarya</taxon>
        <taxon>Ascomycota</taxon>
        <taxon>Pezizomycotina</taxon>
        <taxon>Sordariomycetes</taxon>
        <taxon>Hypocreomycetidae</taxon>
        <taxon>Glomerellales</taxon>
        <taxon>Glomerellaceae</taxon>
        <taxon>Colletotrichum</taxon>
        <taxon>Colletotrichum acutatum species complex</taxon>
    </lineage>
</organism>
<gene>
    <name evidence="2" type="ORF">BDP55DRAFT_316040</name>
</gene>
<dbReference type="AlphaFoldDB" id="A0AAJ0AV92"/>
<dbReference type="Proteomes" id="UP001224890">
    <property type="component" value="Unassembled WGS sequence"/>
</dbReference>
<sequence length="230" mass="26172">MANIDVETLPSESEETSEYSSDSYRSKSRSRTRTRSRRYQGRDTTRSPKPRGETAASRDINEFGVEIKHVTTQFYRDRRGQYRTSKRLGIPSEGENHAANDLAPRVTFFHDVDELGNFQGCKIEVDWWEFDELLESLERFPLDRKSPSARATTFSQPFAPLFLRLDALKREVPKAEAVSPMDNNGSTTTYKLGVAKAILSFIGENARETQSRLEALSFASPSTLVQYDDL</sequence>
<evidence type="ECO:0000313" key="3">
    <source>
        <dbReference type="Proteomes" id="UP001224890"/>
    </source>
</evidence>
<keyword evidence="3" id="KW-1185">Reference proteome</keyword>
<dbReference type="GeneID" id="85451248"/>
<dbReference type="RefSeq" id="XP_060434707.1">
    <property type="nucleotide sequence ID" value="XM_060566722.1"/>
</dbReference>
<name>A0AAJ0AV92_9PEZI</name>
<evidence type="ECO:0000256" key="1">
    <source>
        <dbReference type="SAM" id="MobiDB-lite"/>
    </source>
</evidence>
<feature type="region of interest" description="Disordered" evidence="1">
    <location>
        <begin position="1"/>
        <end position="60"/>
    </location>
</feature>
<comment type="caution">
    <text evidence="2">The sequence shown here is derived from an EMBL/GenBank/DDBJ whole genome shotgun (WGS) entry which is preliminary data.</text>
</comment>
<evidence type="ECO:0000313" key="2">
    <source>
        <dbReference type="EMBL" id="KAK1691012.1"/>
    </source>
</evidence>
<dbReference type="EMBL" id="JAHMHR010000005">
    <property type="protein sequence ID" value="KAK1691012.1"/>
    <property type="molecule type" value="Genomic_DNA"/>
</dbReference>
<protein>
    <submittedName>
        <fullName evidence="2">Uncharacterized protein</fullName>
    </submittedName>
</protein>
<accession>A0AAJ0AV92</accession>
<reference evidence="2" key="1">
    <citation type="submission" date="2021-06" db="EMBL/GenBank/DDBJ databases">
        <title>Comparative genomics, transcriptomics and evolutionary studies reveal genomic signatures of adaptation to plant cell wall in hemibiotrophic fungi.</title>
        <authorList>
            <consortium name="DOE Joint Genome Institute"/>
            <person name="Baroncelli R."/>
            <person name="Diaz J.F."/>
            <person name="Benocci T."/>
            <person name="Peng M."/>
            <person name="Battaglia E."/>
            <person name="Haridas S."/>
            <person name="Andreopoulos W."/>
            <person name="Labutti K."/>
            <person name="Pangilinan J."/>
            <person name="Floch G.L."/>
            <person name="Makela M.R."/>
            <person name="Henrissat B."/>
            <person name="Grigoriev I.V."/>
            <person name="Crouch J.A."/>
            <person name="De Vries R.P."/>
            <person name="Sukno S.A."/>
            <person name="Thon M.R."/>
        </authorList>
    </citation>
    <scope>NUCLEOTIDE SEQUENCE</scope>
    <source>
        <strain evidence="2">CBS 193.32</strain>
    </source>
</reference>
<proteinExistence type="predicted"/>
<feature type="compositionally biased region" description="Basic residues" evidence="1">
    <location>
        <begin position="26"/>
        <end position="39"/>
    </location>
</feature>